<gene>
    <name evidence="1" type="ORF">DSM112329_01035</name>
</gene>
<dbReference type="SUPFAM" id="SSF55961">
    <property type="entry name" value="Bet v1-like"/>
    <property type="match status" value="1"/>
</dbReference>
<dbReference type="AlphaFoldDB" id="A0AAU7ARE4"/>
<evidence type="ECO:0008006" key="2">
    <source>
        <dbReference type="Google" id="ProtNLM"/>
    </source>
</evidence>
<reference evidence="1" key="1">
    <citation type="submission" date="2022-12" db="EMBL/GenBank/DDBJ databases">
        <title>Paraconexibacter alkalitolerans sp. nov. and Baekduia alba sp. nov., isolated from soil and emended description of the genera Paraconexibacter (Chun et al., 2020) and Baekduia (An et al., 2020).</title>
        <authorList>
            <person name="Vieira S."/>
            <person name="Huber K.J."/>
            <person name="Geppert A."/>
            <person name="Wolf J."/>
            <person name="Neumann-Schaal M."/>
            <person name="Muesken M."/>
            <person name="Overmann J."/>
        </authorList>
    </citation>
    <scope>NUCLEOTIDE SEQUENCE</scope>
    <source>
        <strain evidence="1">AEG42_29</strain>
    </source>
</reference>
<dbReference type="EMBL" id="CP114014">
    <property type="protein sequence ID" value="XAY04205.1"/>
    <property type="molecule type" value="Genomic_DNA"/>
</dbReference>
<dbReference type="KEGG" id="parq:DSM112329_01035"/>
<dbReference type="Gene3D" id="3.30.530.20">
    <property type="match status" value="1"/>
</dbReference>
<organism evidence="1">
    <name type="scientific">Paraconexibacter sp. AEG42_29</name>
    <dbReference type="NCBI Taxonomy" id="2997339"/>
    <lineage>
        <taxon>Bacteria</taxon>
        <taxon>Bacillati</taxon>
        <taxon>Actinomycetota</taxon>
        <taxon>Thermoleophilia</taxon>
        <taxon>Solirubrobacterales</taxon>
        <taxon>Paraconexibacteraceae</taxon>
        <taxon>Paraconexibacter</taxon>
    </lineage>
</organism>
<dbReference type="InterPro" id="IPR023393">
    <property type="entry name" value="START-like_dom_sf"/>
</dbReference>
<sequence length="176" mass="19056">MGTLGDWGTTVAERALPLPCDDLVPGAHTHLNRAVDVHAPAATVFPWLCQLRVAPYSYDTLDNLGRQSPQTLTPGLEELAVGQRIASIFRITAFETGRSLTMVTRHPLFGHVGCTYLAAPAPGGDPGRSRLLVRFVVRYPGLPFGPVMRLVLPPGDLVMARRQLLNLKGLAEAQAR</sequence>
<dbReference type="RefSeq" id="WP_354700748.1">
    <property type="nucleotide sequence ID" value="NZ_CP114014.1"/>
</dbReference>
<accession>A0AAU7ARE4</accession>
<protein>
    <recommendedName>
        <fullName evidence="2">SRPBCC family protein</fullName>
    </recommendedName>
</protein>
<evidence type="ECO:0000313" key="1">
    <source>
        <dbReference type="EMBL" id="XAY04205.1"/>
    </source>
</evidence>
<proteinExistence type="predicted"/>
<name>A0AAU7ARE4_9ACTN</name>